<evidence type="ECO:0000313" key="2">
    <source>
        <dbReference type="EMBL" id="VDN17803.1"/>
    </source>
</evidence>
<dbReference type="OrthoDB" id="6288737at2759"/>
<dbReference type="GO" id="GO:0045945">
    <property type="term" value="P:positive regulation of transcription by RNA polymerase III"/>
    <property type="evidence" value="ECO:0007669"/>
    <property type="project" value="TreeGrafter"/>
</dbReference>
<dbReference type="AlphaFoldDB" id="A0A183DPR5"/>
<evidence type="ECO:0000313" key="4">
    <source>
        <dbReference type="WBParaSite" id="GPUH_0001071901-mRNA-1"/>
    </source>
</evidence>
<dbReference type="GO" id="GO:0042795">
    <property type="term" value="P:snRNA transcription by RNA polymerase II"/>
    <property type="evidence" value="ECO:0007669"/>
    <property type="project" value="TreeGrafter"/>
</dbReference>
<dbReference type="GO" id="GO:0042796">
    <property type="term" value="P:snRNA transcription by RNA polymerase III"/>
    <property type="evidence" value="ECO:0007669"/>
    <property type="project" value="TreeGrafter"/>
</dbReference>
<dbReference type="PANTHER" id="PTHR14633:SF3">
    <property type="entry name" value="LITTLE ELONGATION COMPLEX SUBUNIT 2"/>
    <property type="match status" value="1"/>
</dbReference>
<evidence type="ECO:0000256" key="1">
    <source>
        <dbReference type="SAM" id="MobiDB-lite"/>
    </source>
</evidence>
<keyword evidence="3" id="KW-1185">Reference proteome</keyword>
<dbReference type="WBParaSite" id="GPUH_0001071901-mRNA-1">
    <property type="protein sequence ID" value="GPUH_0001071901-mRNA-1"/>
    <property type="gene ID" value="GPUH_0001071901"/>
</dbReference>
<feature type="compositionally biased region" description="Basic and acidic residues" evidence="1">
    <location>
        <begin position="284"/>
        <end position="293"/>
    </location>
</feature>
<reference evidence="2 3" key="2">
    <citation type="submission" date="2018-11" db="EMBL/GenBank/DDBJ databases">
        <authorList>
            <consortium name="Pathogen Informatics"/>
        </authorList>
    </citation>
    <scope>NUCLEOTIDE SEQUENCE [LARGE SCALE GENOMIC DNA]</scope>
</reference>
<proteinExistence type="predicted"/>
<name>A0A183DPR5_9BILA</name>
<evidence type="ECO:0000313" key="3">
    <source>
        <dbReference type="Proteomes" id="UP000271098"/>
    </source>
</evidence>
<feature type="compositionally biased region" description="Polar residues" evidence="1">
    <location>
        <begin position="224"/>
        <end position="237"/>
    </location>
</feature>
<dbReference type="Proteomes" id="UP000271098">
    <property type="component" value="Unassembled WGS sequence"/>
</dbReference>
<gene>
    <name evidence="2" type="ORF">GPUH_LOCUS10706</name>
</gene>
<feature type="compositionally biased region" description="Basic and acidic residues" evidence="1">
    <location>
        <begin position="477"/>
        <end position="486"/>
    </location>
</feature>
<feature type="compositionally biased region" description="Basic residues" evidence="1">
    <location>
        <begin position="546"/>
        <end position="570"/>
    </location>
</feature>
<feature type="region of interest" description="Disordered" evidence="1">
    <location>
        <begin position="472"/>
        <end position="492"/>
    </location>
</feature>
<accession>A0A183DPR5</accession>
<dbReference type="PANTHER" id="PTHR14633">
    <property type="entry name" value="LITTLE ELONGATION COMPLEX SUBUNIT 2"/>
    <property type="match status" value="1"/>
</dbReference>
<reference evidence="4" key="1">
    <citation type="submission" date="2016-06" db="UniProtKB">
        <authorList>
            <consortium name="WormBaseParasite"/>
        </authorList>
    </citation>
    <scope>IDENTIFICATION</scope>
</reference>
<organism evidence="4">
    <name type="scientific">Gongylonema pulchrum</name>
    <dbReference type="NCBI Taxonomy" id="637853"/>
    <lineage>
        <taxon>Eukaryota</taxon>
        <taxon>Metazoa</taxon>
        <taxon>Ecdysozoa</taxon>
        <taxon>Nematoda</taxon>
        <taxon>Chromadorea</taxon>
        <taxon>Rhabditida</taxon>
        <taxon>Spirurina</taxon>
        <taxon>Spiruromorpha</taxon>
        <taxon>Spiruroidea</taxon>
        <taxon>Gongylonematidae</taxon>
        <taxon>Gongylonema</taxon>
    </lineage>
</organism>
<protein>
    <submittedName>
        <fullName evidence="4">NARG2_C domain-containing protein</fullName>
    </submittedName>
</protein>
<dbReference type="EMBL" id="UYRT01078108">
    <property type="protein sequence ID" value="VDN17803.1"/>
    <property type="molecule type" value="Genomic_DNA"/>
</dbReference>
<feature type="region of interest" description="Disordered" evidence="1">
    <location>
        <begin position="506"/>
        <end position="583"/>
    </location>
</feature>
<sequence>MDEKLAAERMEYQKLALQSLSDRKKPIYGCDNHRVISYILDRLRTRAASLNCDYEAAVHSQEMKGLFADALTVMTKKTTLHIGDVPKIILPNERRRFMFSRSIDEISKHFPAKQPCKYRIESDELALHLANRHGVRVVMCASSVMKILSNPWVGDSPNYVIPVVVKCHFSERTNRFENTCLVGKPCVEKAINGPSAWRRFVKFSIKLALYDNKPAKKTGGRQRASFTKSWAKTTDGSSEMKDGAETPRTSAACDDEDDRGTLLIAEEEEEEKPAAPESASMNKKKADGARNAKPDAATPSGTTTSTSFCDDILGDIMNEMNYSNRSDWSNDYGGLVEEGGFSRFEGADLSKRYALFSLGHDGTQDVDLLIRGNIDGIDSTGSELSIAFKLEYAAEFGAENLDDEEFLQDYFRCKLKGASQILRLRMRAYVRQDELKTLYFDDRIPSVQEAFRGIDEHLVLVYHIVQKRIPASFGPKKNNEQKDGKNNDLPSTVDIVSTRSTVSSDLTIDTAKRDAPAKQQPPADDIFGEPVPEFARVERNTPTGHPPRRGRKRPRGNFRRGARAYNPKRSRFVDFDAPSSQGL</sequence>
<feature type="region of interest" description="Disordered" evidence="1">
    <location>
        <begin position="215"/>
        <end position="304"/>
    </location>
</feature>